<dbReference type="InterPro" id="IPR006158">
    <property type="entry name" value="Cobalamin-bd"/>
</dbReference>
<accession>A0A381PHB4</accession>
<dbReference type="GO" id="GO:0046872">
    <property type="term" value="F:metal ion binding"/>
    <property type="evidence" value="ECO:0007669"/>
    <property type="project" value="UniProtKB-KW"/>
</dbReference>
<dbReference type="InterPro" id="IPR058240">
    <property type="entry name" value="rSAM_sf"/>
</dbReference>
<evidence type="ECO:0000256" key="4">
    <source>
        <dbReference type="ARBA" id="ARBA00022691"/>
    </source>
</evidence>
<evidence type="ECO:0000256" key="5">
    <source>
        <dbReference type="ARBA" id="ARBA00022723"/>
    </source>
</evidence>
<evidence type="ECO:0000256" key="1">
    <source>
        <dbReference type="ARBA" id="ARBA00001966"/>
    </source>
</evidence>
<dbReference type="Pfam" id="PF02310">
    <property type="entry name" value="B12-binding"/>
    <property type="match status" value="1"/>
</dbReference>
<dbReference type="InterPro" id="IPR051198">
    <property type="entry name" value="BchE-like"/>
</dbReference>
<feature type="region of interest" description="Disordered" evidence="8">
    <location>
        <begin position="539"/>
        <end position="574"/>
    </location>
</feature>
<keyword evidence="2" id="KW-0489">Methyltransferase</keyword>
<dbReference type="Gene3D" id="3.80.30.20">
    <property type="entry name" value="tm_1862 like domain"/>
    <property type="match status" value="1"/>
</dbReference>
<dbReference type="GO" id="GO:0031419">
    <property type="term" value="F:cobalamin binding"/>
    <property type="evidence" value="ECO:0007669"/>
    <property type="project" value="InterPro"/>
</dbReference>
<evidence type="ECO:0000259" key="9">
    <source>
        <dbReference type="PROSITE" id="PS51332"/>
    </source>
</evidence>
<dbReference type="Pfam" id="PF04055">
    <property type="entry name" value="Radical_SAM"/>
    <property type="match status" value="1"/>
</dbReference>
<dbReference type="PANTHER" id="PTHR43409">
    <property type="entry name" value="ANAEROBIC MAGNESIUM-PROTOPORPHYRIN IX MONOMETHYL ESTER CYCLASE-RELATED"/>
    <property type="match status" value="1"/>
</dbReference>
<evidence type="ECO:0000256" key="8">
    <source>
        <dbReference type="SAM" id="MobiDB-lite"/>
    </source>
</evidence>
<dbReference type="SFLD" id="SFLDG01082">
    <property type="entry name" value="B12-binding_domain_containing"/>
    <property type="match status" value="1"/>
</dbReference>
<evidence type="ECO:0000256" key="7">
    <source>
        <dbReference type="ARBA" id="ARBA00023014"/>
    </source>
</evidence>
<name>A0A381PHB4_9ZZZZ</name>
<evidence type="ECO:0000256" key="2">
    <source>
        <dbReference type="ARBA" id="ARBA00022603"/>
    </source>
</evidence>
<protein>
    <submittedName>
        <fullName evidence="11">Uncharacterized protein</fullName>
    </submittedName>
</protein>
<dbReference type="Gene3D" id="3.40.50.280">
    <property type="entry name" value="Cobalamin-binding domain"/>
    <property type="match status" value="1"/>
</dbReference>
<dbReference type="InterPro" id="IPR023404">
    <property type="entry name" value="rSAM_horseshoe"/>
</dbReference>
<dbReference type="InterPro" id="IPR034466">
    <property type="entry name" value="Methyltransferase_Class_B"/>
</dbReference>
<dbReference type="InterPro" id="IPR006638">
    <property type="entry name" value="Elp3/MiaA/NifB-like_rSAM"/>
</dbReference>
<dbReference type="CDD" id="cd01335">
    <property type="entry name" value="Radical_SAM"/>
    <property type="match status" value="1"/>
</dbReference>
<dbReference type="CDD" id="cd02068">
    <property type="entry name" value="radical_SAM_B12_BD"/>
    <property type="match status" value="1"/>
</dbReference>
<dbReference type="SMART" id="SM00729">
    <property type="entry name" value="Elp3"/>
    <property type="match status" value="1"/>
</dbReference>
<feature type="domain" description="Radical SAM core" evidence="10">
    <location>
        <begin position="218"/>
        <end position="439"/>
    </location>
</feature>
<evidence type="ECO:0000256" key="3">
    <source>
        <dbReference type="ARBA" id="ARBA00022679"/>
    </source>
</evidence>
<proteinExistence type="predicted"/>
<dbReference type="InterPro" id="IPR036724">
    <property type="entry name" value="Cobalamin-bd_sf"/>
</dbReference>
<gene>
    <name evidence="11" type="ORF">METZ01_LOCUS19184</name>
</gene>
<evidence type="ECO:0000259" key="10">
    <source>
        <dbReference type="PROSITE" id="PS51918"/>
    </source>
</evidence>
<reference evidence="11" key="1">
    <citation type="submission" date="2018-05" db="EMBL/GenBank/DDBJ databases">
        <authorList>
            <person name="Lanie J.A."/>
            <person name="Ng W.-L."/>
            <person name="Kazmierczak K.M."/>
            <person name="Andrzejewski T.M."/>
            <person name="Davidsen T.M."/>
            <person name="Wayne K.J."/>
            <person name="Tettelin H."/>
            <person name="Glass J.I."/>
            <person name="Rusch D."/>
            <person name="Podicherti R."/>
            <person name="Tsui H.-C.T."/>
            <person name="Winkler M.E."/>
        </authorList>
    </citation>
    <scope>NUCLEOTIDE SEQUENCE</scope>
</reference>
<sequence length="574" mass="63509">VKVLLVRHPEVHVENDGHVSGIPLGLLYIASALENAGHEVQVYDAVVQANTDGSKEQGPEGMYHLGATWDEIHSVVACASADVVGISSQYTNQTPSAMKTAEVVREASKGATVIVGGASVSIMPAAFLDECEAVDYAVIGEGEETLVELLACLGSDGDRRSVSGIAYRDEAKTVITDKRIAIEDLDALPLPAYHLVDMERYFSFNAAGKDGRNTYAYPGSERSISMITSRGCPFSCTFCSIHLSMGKQFRAHSVSNVLSHLEHVKKNYGVNHVHFEDDNLSFDMGRFDSLLDGMLANDYSITWDTPNGVRADYLDEAVLTKCRDSGCTYLRLGVESGNEEVGRLIVRKALDLTKVVEISKLCRKIGIDLEAFYIIGFPGETVAQMKDTIDFAVSMERKYGLLPFDMFTAIPLVGTELYRISKERGYLTEEKIEEKVPGDSNFIAGWVGMQNPGKVKTEEFSSETITGLRRGYARRHLGARVIYSIKFLLRHPGYFLVRLGDRAFLRQLTKALKERRFRSVINDVFLYRYKNCVLRKVGHRASTDTRSRPPSRLEIQRSSGGATIGEDTEVASYS</sequence>
<keyword evidence="5" id="KW-0479">Metal-binding</keyword>
<dbReference type="GO" id="GO:0051539">
    <property type="term" value="F:4 iron, 4 sulfur cluster binding"/>
    <property type="evidence" value="ECO:0007669"/>
    <property type="project" value="UniProtKB-KW"/>
</dbReference>
<dbReference type="GO" id="GO:0003824">
    <property type="term" value="F:catalytic activity"/>
    <property type="evidence" value="ECO:0007669"/>
    <property type="project" value="InterPro"/>
</dbReference>
<dbReference type="SUPFAM" id="SSF52242">
    <property type="entry name" value="Cobalamin (vitamin B12)-binding domain"/>
    <property type="match status" value="1"/>
</dbReference>
<comment type="cofactor">
    <cofactor evidence="1">
        <name>[4Fe-4S] cluster</name>
        <dbReference type="ChEBI" id="CHEBI:49883"/>
    </cofactor>
</comment>
<dbReference type="SFLD" id="SFLDG01123">
    <property type="entry name" value="methyltransferase_(Class_B)"/>
    <property type="match status" value="1"/>
</dbReference>
<feature type="domain" description="B12-binding" evidence="9">
    <location>
        <begin position="5"/>
        <end position="160"/>
    </location>
</feature>
<evidence type="ECO:0000256" key="6">
    <source>
        <dbReference type="ARBA" id="ARBA00023004"/>
    </source>
</evidence>
<organism evidence="11">
    <name type="scientific">marine metagenome</name>
    <dbReference type="NCBI Taxonomy" id="408172"/>
    <lineage>
        <taxon>unclassified sequences</taxon>
        <taxon>metagenomes</taxon>
        <taxon>ecological metagenomes</taxon>
    </lineage>
</organism>
<keyword evidence="4" id="KW-0949">S-adenosyl-L-methionine</keyword>
<dbReference type="InterPro" id="IPR007197">
    <property type="entry name" value="rSAM"/>
</dbReference>
<keyword evidence="3" id="KW-0808">Transferase</keyword>
<keyword evidence="6" id="KW-0408">Iron</keyword>
<feature type="non-terminal residue" evidence="11">
    <location>
        <position position="1"/>
    </location>
</feature>
<dbReference type="SUPFAM" id="SSF102114">
    <property type="entry name" value="Radical SAM enzymes"/>
    <property type="match status" value="1"/>
</dbReference>
<dbReference type="SFLD" id="SFLDS00029">
    <property type="entry name" value="Radical_SAM"/>
    <property type="match status" value="1"/>
</dbReference>
<dbReference type="EMBL" id="UINC01000982">
    <property type="protein sequence ID" value="SUZ66330.1"/>
    <property type="molecule type" value="Genomic_DNA"/>
</dbReference>
<evidence type="ECO:0000313" key="11">
    <source>
        <dbReference type="EMBL" id="SUZ66330.1"/>
    </source>
</evidence>
<dbReference type="PROSITE" id="PS51332">
    <property type="entry name" value="B12_BINDING"/>
    <property type="match status" value="1"/>
</dbReference>
<dbReference type="PROSITE" id="PS51918">
    <property type="entry name" value="RADICAL_SAM"/>
    <property type="match status" value="1"/>
</dbReference>
<dbReference type="PANTHER" id="PTHR43409:SF7">
    <property type="entry name" value="BLL1977 PROTEIN"/>
    <property type="match status" value="1"/>
</dbReference>
<keyword evidence="7" id="KW-0411">Iron-sulfur</keyword>
<dbReference type="AlphaFoldDB" id="A0A381PHB4"/>